<keyword evidence="3" id="KW-1185">Reference proteome</keyword>
<feature type="region of interest" description="Disordered" evidence="1">
    <location>
        <begin position="1"/>
        <end position="24"/>
    </location>
</feature>
<accession>A0A1H4ITA4</accession>
<reference evidence="2 3" key="1">
    <citation type="submission" date="2016-10" db="EMBL/GenBank/DDBJ databases">
        <authorList>
            <person name="de Groot N.N."/>
        </authorList>
    </citation>
    <scope>NUCLEOTIDE SEQUENCE [LARGE SCALE GENOMIC DNA]</scope>
    <source>
        <strain evidence="2 3">DSM 21799</strain>
    </source>
</reference>
<feature type="region of interest" description="Disordered" evidence="1">
    <location>
        <begin position="52"/>
        <end position="90"/>
    </location>
</feature>
<dbReference type="Pfam" id="PF13822">
    <property type="entry name" value="ACC_epsilon"/>
    <property type="match status" value="1"/>
</dbReference>
<gene>
    <name evidence="2" type="ORF">SAMN04489806_0242</name>
</gene>
<feature type="compositionally biased region" description="Basic and acidic residues" evidence="1">
    <location>
        <begin position="12"/>
        <end position="23"/>
    </location>
</feature>
<protein>
    <submittedName>
        <fullName evidence="2">Acyl-CoA carboxylase epsilon subunit</fullName>
    </submittedName>
</protein>
<dbReference type="GO" id="GO:0003989">
    <property type="term" value="F:acetyl-CoA carboxylase activity"/>
    <property type="evidence" value="ECO:0007669"/>
    <property type="project" value="InterPro"/>
</dbReference>
<dbReference type="GO" id="GO:0004658">
    <property type="term" value="F:propionyl-CoA carboxylase activity"/>
    <property type="evidence" value="ECO:0007669"/>
    <property type="project" value="InterPro"/>
</dbReference>
<evidence type="ECO:0000256" key="1">
    <source>
        <dbReference type="SAM" id="MobiDB-lite"/>
    </source>
</evidence>
<sequence>MAPGRHASPSVDGEKSHPDDAFRIVRGSPSDEEIAAISTVIAAAVAEIRADAVTEESPTTTAWARSQRPIRTPLTPGPGRWRNFSANPAQ</sequence>
<dbReference type="RefSeq" id="WP_091179027.1">
    <property type="nucleotide sequence ID" value="NZ_FNRY01000001.1"/>
</dbReference>
<dbReference type="AlphaFoldDB" id="A0A1H4ITA4"/>
<dbReference type="InterPro" id="IPR032716">
    <property type="entry name" value="ACC_epsilon"/>
</dbReference>
<organism evidence="2 3">
    <name type="scientific">Paramicrobacterium humi</name>
    <dbReference type="NCBI Taxonomy" id="640635"/>
    <lineage>
        <taxon>Bacteria</taxon>
        <taxon>Bacillati</taxon>
        <taxon>Actinomycetota</taxon>
        <taxon>Actinomycetes</taxon>
        <taxon>Micrococcales</taxon>
        <taxon>Microbacteriaceae</taxon>
        <taxon>Paramicrobacterium</taxon>
    </lineage>
</organism>
<name>A0A1H4ITA4_9MICO</name>
<proteinExistence type="predicted"/>
<dbReference type="STRING" id="640635.SAMN04489806_0242"/>
<dbReference type="Proteomes" id="UP000199183">
    <property type="component" value="Unassembled WGS sequence"/>
</dbReference>
<evidence type="ECO:0000313" key="3">
    <source>
        <dbReference type="Proteomes" id="UP000199183"/>
    </source>
</evidence>
<evidence type="ECO:0000313" key="2">
    <source>
        <dbReference type="EMBL" id="SEB37223.1"/>
    </source>
</evidence>
<dbReference type="EMBL" id="FNRY01000001">
    <property type="protein sequence ID" value="SEB37223.1"/>
    <property type="molecule type" value="Genomic_DNA"/>
</dbReference>
<dbReference type="OrthoDB" id="5122784at2"/>